<feature type="transmembrane region" description="Helical" evidence="9">
    <location>
        <begin position="119"/>
        <end position="137"/>
    </location>
</feature>
<evidence type="ECO:0000313" key="13">
    <source>
        <dbReference type="Proteomes" id="UP000223913"/>
    </source>
</evidence>
<evidence type="ECO:0000256" key="6">
    <source>
        <dbReference type="ARBA" id="ARBA00022989"/>
    </source>
</evidence>
<evidence type="ECO:0000256" key="9">
    <source>
        <dbReference type="SAM" id="Phobius"/>
    </source>
</evidence>
<sequence>MSHSHQHDHVHDHSSGNIRVAFFLNLGFTIIEIIGGILTNSVAILSDAIHDLGDSLSLGLAWYLQNLSHKGRTKRFTYGFKRFSLLGAIITSMVLIVGSVIILYEAIPRLSHPEPANSLGMIGLAVLGVLINGAAVLRTRSGASINEQVVSWHLLEDVLGWVAVLLGALVMYFFDLPIIDPILSIAITLFVLYNVVLRLIKAGHIILQAAPEQVDIDAVKEKLKGIGAVENIHHTHLWSLDGNYHIVTVHAGMDGQTRLQELAPIKKKIRQELHDIGIEHVTIEFESLSENCKAQVDF</sequence>
<dbReference type="Pfam" id="PF16916">
    <property type="entry name" value="ZT_dimer"/>
    <property type="match status" value="1"/>
</dbReference>
<protein>
    <submittedName>
        <fullName evidence="12">Cation transporter</fullName>
    </submittedName>
</protein>
<evidence type="ECO:0000313" key="12">
    <source>
        <dbReference type="EMBL" id="PHN07665.1"/>
    </source>
</evidence>
<reference evidence="12 13" key="1">
    <citation type="submission" date="2017-10" db="EMBL/GenBank/DDBJ databases">
        <title>The draft genome sequence of Lewinella nigricans NBRC 102662.</title>
        <authorList>
            <person name="Wang K."/>
        </authorList>
    </citation>
    <scope>NUCLEOTIDE SEQUENCE [LARGE SCALE GENOMIC DNA]</scope>
    <source>
        <strain evidence="12 13">NBRC 102662</strain>
    </source>
</reference>
<dbReference type="EMBL" id="PDUD01000009">
    <property type="protein sequence ID" value="PHN07665.1"/>
    <property type="molecule type" value="Genomic_DNA"/>
</dbReference>
<feature type="transmembrane region" description="Helical" evidence="9">
    <location>
        <begin position="85"/>
        <end position="107"/>
    </location>
</feature>
<feature type="transmembrane region" description="Helical" evidence="9">
    <location>
        <begin position="182"/>
        <end position="200"/>
    </location>
</feature>
<evidence type="ECO:0000256" key="1">
    <source>
        <dbReference type="ARBA" id="ARBA00004141"/>
    </source>
</evidence>
<dbReference type="SUPFAM" id="SSF161111">
    <property type="entry name" value="Cation efflux protein transmembrane domain-like"/>
    <property type="match status" value="1"/>
</dbReference>
<dbReference type="RefSeq" id="WP_099149113.1">
    <property type="nucleotide sequence ID" value="NZ_PDUD01000009.1"/>
</dbReference>
<evidence type="ECO:0000259" key="10">
    <source>
        <dbReference type="Pfam" id="PF01545"/>
    </source>
</evidence>
<keyword evidence="8 9" id="KW-0472">Membrane</keyword>
<dbReference type="NCBIfam" id="TIGR01297">
    <property type="entry name" value="CDF"/>
    <property type="match status" value="1"/>
</dbReference>
<proteinExistence type="inferred from homology"/>
<dbReference type="PANTHER" id="PTHR11562">
    <property type="entry name" value="CATION EFFLUX PROTEIN/ ZINC TRANSPORTER"/>
    <property type="match status" value="1"/>
</dbReference>
<dbReference type="InterPro" id="IPR050681">
    <property type="entry name" value="CDF/SLC30A"/>
</dbReference>
<comment type="similarity">
    <text evidence="2">Belongs to the cation diffusion facilitator (CDF) transporter (TC 2.A.4) family. SLC30A subfamily.</text>
</comment>
<keyword evidence="7" id="KW-0406">Ion transport</keyword>
<feature type="transmembrane region" description="Helical" evidence="9">
    <location>
        <begin position="158"/>
        <end position="176"/>
    </location>
</feature>
<accession>A0A2D0NGP5</accession>
<keyword evidence="6 9" id="KW-1133">Transmembrane helix</keyword>
<dbReference type="GO" id="GO:0005886">
    <property type="term" value="C:plasma membrane"/>
    <property type="evidence" value="ECO:0007669"/>
    <property type="project" value="TreeGrafter"/>
</dbReference>
<comment type="subcellular location">
    <subcellularLocation>
        <location evidence="1">Membrane</location>
        <topology evidence="1">Multi-pass membrane protein</topology>
    </subcellularLocation>
</comment>
<dbReference type="InterPro" id="IPR036837">
    <property type="entry name" value="Cation_efflux_CTD_sf"/>
</dbReference>
<comment type="caution">
    <text evidence="12">The sequence shown here is derived from an EMBL/GenBank/DDBJ whole genome shotgun (WGS) entry which is preliminary data.</text>
</comment>
<feature type="transmembrane region" description="Helical" evidence="9">
    <location>
        <begin position="20"/>
        <end position="38"/>
    </location>
</feature>
<name>A0A2D0NGP5_FLAN2</name>
<evidence type="ECO:0000256" key="7">
    <source>
        <dbReference type="ARBA" id="ARBA00023065"/>
    </source>
</evidence>
<feature type="domain" description="Cation efflux protein transmembrane" evidence="10">
    <location>
        <begin position="19"/>
        <end position="206"/>
    </location>
</feature>
<keyword evidence="4 9" id="KW-0812">Transmembrane</keyword>
<evidence type="ECO:0000256" key="4">
    <source>
        <dbReference type="ARBA" id="ARBA00022692"/>
    </source>
</evidence>
<evidence type="ECO:0000256" key="8">
    <source>
        <dbReference type="ARBA" id="ARBA00023136"/>
    </source>
</evidence>
<dbReference type="InterPro" id="IPR027470">
    <property type="entry name" value="Cation_efflux_CTD"/>
</dbReference>
<feature type="domain" description="Cation efflux protein cytoplasmic" evidence="11">
    <location>
        <begin position="211"/>
        <end position="286"/>
    </location>
</feature>
<dbReference type="AlphaFoldDB" id="A0A2D0NGP5"/>
<keyword evidence="5" id="KW-0862">Zinc</keyword>
<dbReference type="PANTHER" id="PTHR11562:SF17">
    <property type="entry name" value="RE54080P-RELATED"/>
    <property type="match status" value="1"/>
</dbReference>
<evidence type="ECO:0000256" key="5">
    <source>
        <dbReference type="ARBA" id="ARBA00022906"/>
    </source>
</evidence>
<keyword evidence="13" id="KW-1185">Reference proteome</keyword>
<dbReference type="Proteomes" id="UP000223913">
    <property type="component" value="Unassembled WGS sequence"/>
</dbReference>
<gene>
    <name evidence="12" type="ORF">CRP01_06080</name>
</gene>
<evidence type="ECO:0000256" key="2">
    <source>
        <dbReference type="ARBA" id="ARBA00008873"/>
    </source>
</evidence>
<dbReference type="OrthoDB" id="9809646at2"/>
<dbReference type="InterPro" id="IPR058533">
    <property type="entry name" value="Cation_efflux_TM"/>
</dbReference>
<dbReference type="Gene3D" id="1.20.1510.10">
    <property type="entry name" value="Cation efflux protein transmembrane domain"/>
    <property type="match status" value="1"/>
</dbReference>
<organism evidence="12 13">
    <name type="scientific">Flavilitoribacter nigricans (strain ATCC 23147 / DSM 23189 / NBRC 102662 / NCIMB 1420 / SS-2)</name>
    <name type="common">Lewinella nigricans</name>
    <dbReference type="NCBI Taxonomy" id="1122177"/>
    <lineage>
        <taxon>Bacteria</taxon>
        <taxon>Pseudomonadati</taxon>
        <taxon>Bacteroidota</taxon>
        <taxon>Saprospiria</taxon>
        <taxon>Saprospirales</taxon>
        <taxon>Lewinellaceae</taxon>
        <taxon>Flavilitoribacter</taxon>
    </lineage>
</organism>
<dbReference type="InterPro" id="IPR002524">
    <property type="entry name" value="Cation_efflux"/>
</dbReference>
<keyword evidence="3" id="KW-0813">Transport</keyword>
<dbReference type="Pfam" id="PF01545">
    <property type="entry name" value="Cation_efflux"/>
    <property type="match status" value="1"/>
</dbReference>
<dbReference type="GO" id="GO:0005385">
    <property type="term" value="F:zinc ion transmembrane transporter activity"/>
    <property type="evidence" value="ECO:0007669"/>
    <property type="project" value="TreeGrafter"/>
</dbReference>
<keyword evidence="5" id="KW-0864">Zinc transport</keyword>
<dbReference type="SUPFAM" id="SSF160240">
    <property type="entry name" value="Cation efflux protein cytoplasmic domain-like"/>
    <property type="match status" value="1"/>
</dbReference>
<evidence type="ECO:0000259" key="11">
    <source>
        <dbReference type="Pfam" id="PF16916"/>
    </source>
</evidence>
<evidence type="ECO:0000256" key="3">
    <source>
        <dbReference type="ARBA" id="ARBA00022448"/>
    </source>
</evidence>
<dbReference type="InterPro" id="IPR027469">
    <property type="entry name" value="Cation_efflux_TMD_sf"/>
</dbReference>